<name>A0A1L7XW40_9HELO</name>
<dbReference type="Proteomes" id="UP000184330">
    <property type="component" value="Unassembled WGS sequence"/>
</dbReference>
<dbReference type="EMBL" id="FJOG01000067">
    <property type="protein sequence ID" value="CZR69220.1"/>
    <property type="molecule type" value="Genomic_DNA"/>
</dbReference>
<dbReference type="AlphaFoldDB" id="A0A1L7XW40"/>
<feature type="compositionally biased region" description="Basic and acidic residues" evidence="1">
    <location>
        <begin position="89"/>
        <end position="100"/>
    </location>
</feature>
<evidence type="ECO:0000313" key="2">
    <source>
        <dbReference type="EMBL" id="CZR69220.1"/>
    </source>
</evidence>
<reference evidence="2 3" key="1">
    <citation type="submission" date="2016-03" db="EMBL/GenBank/DDBJ databases">
        <authorList>
            <person name="Ploux O."/>
        </authorList>
    </citation>
    <scope>NUCLEOTIDE SEQUENCE [LARGE SCALE GENOMIC DNA]</scope>
    <source>
        <strain evidence="2 3">UAMH 11012</strain>
    </source>
</reference>
<feature type="region of interest" description="Disordered" evidence="1">
    <location>
        <begin position="114"/>
        <end position="140"/>
    </location>
</feature>
<organism evidence="2 3">
    <name type="scientific">Phialocephala subalpina</name>
    <dbReference type="NCBI Taxonomy" id="576137"/>
    <lineage>
        <taxon>Eukaryota</taxon>
        <taxon>Fungi</taxon>
        <taxon>Dikarya</taxon>
        <taxon>Ascomycota</taxon>
        <taxon>Pezizomycotina</taxon>
        <taxon>Leotiomycetes</taxon>
        <taxon>Helotiales</taxon>
        <taxon>Mollisiaceae</taxon>
        <taxon>Phialocephala</taxon>
        <taxon>Phialocephala fortinii species complex</taxon>
    </lineage>
</organism>
<sequence>MSPAIVAPSKKRVRRSRTKEADPKSSVDYEKWKADLCQLPKQLSHLPKERLAIANAGKRLRFEIPSIYDRLTELCDAKPSSKPVPDPEAASKDESHDEYADQLRRLSEHAAIVKAQSKKAKDASRDSHKQRSLAERAKKNKQFRFGDLPPELRDMVYRLVFRTNGGKKPRLLWAMKDYSTLYVEARKAWCETSVFKFSLLESKVNTREGLEEQEMELLRHARILVSENIQACSTLALLNAPNLETLTLEVNSKVGLGLAIHTVIPPLKKLRMVTLIIESLKRKVRQREQALNISQYNVSTTDYFRSMMETRRMLDRMLGKQGEYVLEQSKPWRQVYVWGVEGEDEVFKPKSTKRHIKFD</sequence>
<evidence type="ECO:0000313" key="3">
    <source>
        <dbReference type="Proteomes" id="UP000184330"/>
    </source>
</evidence>
<proteinExistence type="predicted"/>
<feature type="region of interest" description="Disordered" evidence="1">
    <location>
        <begin position="1"/>
        <end position="27"/>
    </location>
</feature>
<evidence type="ECO:0000256" key="1">
    <source>
        <dbReference type="SAM" id="MobiDB-lite"/>
    </source>
</evidence>
<keyword evidence="3" id="KW-1185">Reference proteome</keyword>
<feature type="compositionally biased region" description="Basic and acidic residues" evidence="1">
    <location>
        <begin position="119"/>
        <end position="137"/>
    </location>
</feature>
<feature type="compositionally biased region" description="Basic and acidic residues" evidence="1">
    <location>
        <begin position="18"/>
        <end position="27"/>
    </location>
</feature>
<dbReference type="OrthoDB" id="3544816at2759"/>
<accession>A0A1L7XW40</accession>
<protein>
    <submittedName>
        <fullName evidence="2">Uncharacterized protein</fullName>
    </submittedName>
</protein>
<feature type="region of interest" description="Disordered" evidence="1">
    <location>
        <begin position="76"/>
        <end position="100"/>
    </location>
</feature>
<gene>
    <name evidence="2" type="ORF">PAC_19120</name>
</gene>